<evidence type="ECO:0000313" key="3">
    <source>
        <dbReference type="Proteomes" id="UP001295444"/>
    </source>
</evidence>
<dbReference type="AlphaFoldDB" id="A0AAD1T5C8"/>
<feature type="region of interest" description="Disordered" evidence="1">
    <location>
        <begin position="1"/>
        <end position="49"/>
    </location>
</feature>
<dbReference type="EMBL" id="OW240920">
    <property type="protein sequence ID" value="CAH2316199.1"/>
    <property type="molecule type" value="Genomic_DNA"/>
</dbReference>
<dbReference type="Proteomes" id="UP001295444">
    <property type="component" value="Chromosome 09"/>
</dbReference>
<accession>A0AAD1T5C8</accession>
<keyword evidence="3" id="KW-1185">Reference proteome</keyword>
<organism evidence="2 3">
    <name type="scientific">Pelobates cultripes</name>
    <name type="common">Western spadefoot toad</name>
    <dbReference type="NCBI Taxonomy" id="61616"/>
    <lineage>
        <taxon>Eukaryota</taxon>
        <taxon>Metazoa</taxon>
        <taxon>Chordata</taxon>
        <taxon>Craniata</taxon>
        <taxon>Vertebrata</taxon>
        <taxon>Euteleostomi</taxon>
        <taxon>Amphibia</taxon>
        <taxon>Batrachia</taxon>
        <taxon>Anura</taxon>
        <taxon>Pelobatoidea</taxon>
        <taxon>Pelobatidae</taxon>
        <taxon>Pelobates</taxon>
    </lineage>
</organism>
<feature type="compositionally biased region" description="Basic and acidic residues" evidence="1">
    <location>
        <begin position="39"/>
        <end position="49"/>
    </location>
</feature>
<protein>
    <submittedName>
        <fullName evidence="2">Uncharacterized protein</fullName>
    </submittedName>
</protein>
<evidence type="ECO:0000313" key="2">
    <source>
        <dbReference type="EMBL" id="CAH2316199.1"/>
    </source>
</evidence>
<proteinExistence type="predicted"/>
<name>A0AAD1T5C8_PELCU</name>
<feature type="compositionally biased region" description="Polar residues" evidence="1">
    <location>
        <begin position="7"/>
        <end position="16"/>
    </location>
</feature>
<gene>
    <name evidence="2" type="ORF">PECUL_23A026086</name>
</gene>
<reference evidence="2" key="1">
    <citation type="submission" date="2022-03" db="EMBL/GenBank/DDBJ databases">
        <authorList>
            <person name="Alioto T."/>
            <person name="Alioto T."/>
            <person name="Gomez Garrido J."/>
        </authorList>
    </citation>
    <scope>NUCLEOTIDE SEQUENCE</scope>
</reference>
<sequence>MAPQMESRYNSSSEASVSEEGDYGERAMSRPTHSPAKHPITEETPRDMLGELRRNIAADIGKFREEISSVSARLQNTELNAAAQDTRLGTVEQQLLALQKVQREHQESMAVLEDKRRWKNIKVRGLPDAVETDELPHLFRRMFSTLFTARQAKGMSLDSWYRISRQQTGITEGGRM</sequence>
<evidence type="ECO:0000256" key="1">
    <source>
        <dbReference type="SAM" id="MobiDB-lite"/>
    </source>
</evidence>